<name>F6SE45_CIOIN</name>
<keyword evidence="2" id="KW-1185">Reference proteome</keyword>
<dbReference type="Proteomes" id="UP000008144">
    <property type="component" value="Unassembled WGS sequence"/>
</dbReference>
<evidence type="ECO:0000313" key="2">
    <source>
        <dbReference type="Proteomes" id="UP000008144"/>
    </source>
</evidence>
<dbReference type="AlphaFoldDB" id="F6SE45"/>
<reference evidence="1" key="2">
    <citation type="submission" date="2025-08" db="UniProtKB">
        <authorList>
            <consortium name="Ensembl"/>
        </authorList>
    </citation>
    <scope>IDENTIFICATION</scope>
</reference>
<dbReference type="InParanoid" id="F6SE45"/>
<sequence>PNCKYNKKWKVKRSLFAIKHPEFAKNKEEREYRTELRKIILSLRDPNNKDDTILDQLHKESQLVSLPKTGTILRTKKLFTLTVAKFLKLQKDYHLRVKKPGSFIIVKVI</sequence>
<dbReference type="HOGENOM" id="CLU_2189828_0_0_1"/>
<organism evidence="1 2">
    <name type="scientific">Ciona intestinalis</name>
    <name type="common">Transparent sea squirt</name>
    <name type="synonym">Ascidia intestinalis</name>
    <dbReference type="NCBI Taxonomy" id="7719"/>
    <lineage>
        <taxon>Eukaryota</taxon>
        <taxon>Metazoa</taxon>
        <taxon>Chordata</taxon>
        <taxon>Tunicata</taxon>
        <taxon>Ascidiacea</taxon>
        <taxon>Phlebobranchia</taxon>
        <taxon>Cionidae</taxon>
        <taxon>Ciona</taxon>
    </lineage>
</organism>
<proteinExistence type="predicted"/>
<evidence type="ECO:0000313" key="1">
    <source>
        <dbReference type="Ensembl" id="ENSCINP00000012725.3"/>
    </source>
</evidence>
<protein>
    <submittedName>
        <fullName evidence="1">Uncharacterized protein</fullName>
    </submittedName>
</protein>
<reference evidence="2" key="1">
    <citation type="journal article" date="2002" name="Science">
        <title>The draft genome of Ciona intestinalis: insights into chordate and vertebrate origins.</title>
        <authorList>
            <person name="Dehal P."/>
            <person name="Satou Y."/>
            <person name="Campbell R.K."/>
            <person name="Chapman J."/>
            <person name="Degnan B."/>
            <person name="De Tomaso A."/>
            <person name="Davidson B."/>
            <person name="Di Gregorio A."/>
            <person name="Gelpke M."/>
            <person name="Goodstein D.M."/>
            <person name="Harafuji N."/>
            <person name="Hastings K.E."/>
            <person name="Ho I."/>
            <person name="Hotta K."/>
            <person name="Huang W."/>
            <person name="Kawashima T."/>
            <person name="Lemaire P."/>
            <person name="Martinez D."/>
            <person name="Meinertzhagen I.A."/>
            <person name="Necula S."/>
            <person name="Nonaka M."/>
            <person name="Putnam N."/>
            <person name="Rash S."/>
            <person name="Saiga H."/>
            <person name="Satake M."/>
            <person name="Terry A."/>
            <person name="Yamada L."/>
            <person name="Wang H.G."/>
            <person name="Awazu S."/>
            <person name="Azumi K."/>
            <person name="Boore J."/>
            <person name="Branno M."/>
            <person name="Chin-Bow S."/>
            <person name="DeSantis R."/>
            <person name="Doyle S."/>
            <person name="Francino P."/>
            <person name="Keys D.N."/>
            <person name="Haga S."/>
            <person name="Hayashi H."/>
            <person name="Hino K."/>
            <person name="Imai K.S."/>
            <person name="Inaba K."/>
            <person name="Kano S."/>
            <person name="Kobayashi K."/>
            <person name="Kobayashi M."/>
            <person name="Lee B.I."/>
            <person name="Makabe K.W."/>
            <person name="Manohar C."/>
            <person name="Matassi G."/>
            <person name="Medina M."/>
            <person name="Mochizuki Y."/>
            <person name="Mount S."/>
            <person name="Morishita T."/>
            <person name="Miura S."/>
            <person name="Nakayama A."/>
            <person name="Nishizaka S."/>
            <person name="Nomoto H."/>
            <person name="Ohta F."/>
            <person name="Oishi K."/>
            <person name="Rigoutsos I."/>
            <person name="Sano M."/>
            <person name="Sasaki A."/>
            <person name="Sasakura Y."/>
            <person name="Shoguchi E."/>
            <person name="Shin-i T."/>
            <person name="Spagnuolo A."/>
            <person name="Stainier D."/>
            <person name="Suzuki M.M."/>
            <person name="Tassy O."/>
            <person name="Takatori N."/>
            <person name="Tokuoka M."/>
            <person name="Yagi K."/>
            <person name="Yoshizaki F."/>
            <person name="Wada S."/>
            <person name="Zhang C."/>
            <person name="Hyatt P.D."/>
            <person name="Larimer F."/>
            <person name="Detter C."/>
            <person name="Doggett N."/>
            <person name="Glavina T."/>
            <person name="Hawkins T."/>
            <person name="Richardson P."/>
            <person name="Lucas S."/>
            <person name="Kohara Y."/>
            <person name="Levine M."/>
            <person name="Satoh N."/>
            <person name="Rokhsar D.S."/>
        </authorList>
    </citation>
    <scope>NUCLEOTIDE SEQUENCE [LARGE SCALE GENOMIC DNA]</scope>
</reference>
<dbReference type="Ensembl" id="ENSCINT00000012725.3">
    <property type="protein sequence ID" value="ENSCINP00000012725.3"/>
    <property type="gene ID" value="ENSCING00000006162.3"/>
</dbReference>
<reference evidence="1" key="3">
    <citation type="submission" date="2025-09" db="UniProtKB">
        <authorList>
            <consortium name="Ensembl"/>
        </authorList>
    </citation>
    <scope>IDENTIFICATION</scope>
</reference>
<accession>F6SE45</accession>